<protein>
    <submittedName>
        <fullName evidence="1">Uncharacterized protein</fullName>
    </submittedName>
</protein>
<dbReference type="EMBL" id="BJZV01000003">
    <property type="protein sequence ID" value="GEP09018.1"/>
    <property type="molecule type" value="Genomic_DNA"/>
</dbReference>
<reference evidence="1 2" key="1">
    <citation type="submission" date="2019-07" db="EMBL/GenBank/DDBJ databases">
        <title>Whole genome shotgun sequence of Methylobacterium gnaphalii NBRC 107716.</title>
        <authorList>
            <person name="Hosoyama A."/>
            <person name="Uohara A."/>
            <person name="Ohji S."/>
            <person name="Ichikawa N."/>
        </authorList>
    </citation>
    <scope>NUCLEOTIDE SEQUENCE [LARGE SCALE GENOMIC DNA]</scope>
    <source>
        <strain evidence="1 2">NBRC 107716</strain>
    </source>
</reference>
<evidence type="ECO:0000313" key="1">
    <source>
        <dbReference type="EMBL" id="GEP09018.1"/>
    </source>
</evidence>
<comment type="caution">
    <text evidence="1">The sequence shown here is derived from an EMBL/GenBank/DDBJ whole genome shotgun (WGS) entry which is preliminary data.</text>
</comment>
<dbReference type="Proteomes" id="UP000321750">
    <property type="component" value="Unassembled WGS sequence"/>
</dbReference>
<proteinExistence type="predicted"/>
<keyword evidence="2" id="KW-1185">Reference proteome</keyword>
<dbReference type="AlphaFoldDB" id="A0A512JGD7"/>
<sequence length="79" mass="8276">MNLQTKAPDCAKGTRNLADGSAIGSASLICDMRTSWFMKCELLGVCLDASGNPGGAYETRPAPSRLRDSAVFVVNAAEP</sequence>
<gene>
    <name evidence="1" type="ORF">MGN01_08630</name>
</gene>
<name>A0A512JGD7_9HYPH</name>
<organism evidence="1 2">
    <name type="scientific">Methylobacterium gnaphalii</name>
    <dbReference type="NCBI Taxonomy" id="1010610"/>
    <lineage>
        <taxon>Bacteria</taxon>
        <taxon>Pseudomonadati</taxon>
        <taxon>Pseudomonadota</taxon>
        <taxon>Alphaproteobacteria</taxon>
        <taxon>Hyphomicrobiales</taxon>
        <taxon>Methylobacteriaceae</taxon>
        <taxon>Methylobacterium</taxon>
    </lineage>
</organism>
<accession>A0A512JGD7</accession>
<evidence type="ECO:0000313" key="2">
    <source>
        <dbReference type="Proteomes" id="UP000321750"/>
    </source>
</evidence>